<feature type="transmembrane region" description="Helical" evidence="1">
    <location>
        <begin position="127"/>
        <end position="151"/>
    </location>
</feature>
<keyword evidence="3" id="KW-1185">Reference proteome</keyword>
<keyword evidence="1" id="KW-0472">Membrane</keyword>
<dbReference type="AlphaFoldDB" id="A0A6J8EHQ2"/>
<proteinExistence type="predicted"/>
<dbReference type="OrthoDB" id="10479688at2759"/>
<gene>
    <name evidence="2" type="ORF">MCOR_51813</name>
</gene>
<name>A0A6J8EHQ2_MYTCO</name>
<sequence>MTITAPSQNNIQFGSAVENTSRTDAKRYPINSRLWKSKRSKRRNTVERLNQFRLWTKEKDNAQQQKFSKLRVERERTRKKKRKQTGWFRWLYLPTAVCWLLGIYITVTSTVQSLGEGTLFWTMRETFRIIGPVILGIGLVLLMVTEGLIGIHEFETNRMKSDFMKTVVNIDTNNDEKKLLQTTSSS</sequence>
<organism evidence="2 3">
    <name type="scientific">Mytilus coruscus</name>
    <name type="common">Sea mussel</name>
    <dbReference type="NCBI Taxonomy" id="42192"/>
    <lineage>
        <taxon>Eukaryota</taxon>
        <taxon>Metazoa</taxon>
        <taxon>Spiralia</taxon>
        <taxon>Lophotrochozoa</taxon>
        <taxon>Mollusca</taxon>
        <taxon>Bivalvia</taxon>
        <taxon>Autobranchia</taxon>
        <taxon>Pteriomorphia</taxon>
        <taxon>Mytilida</taxon>
        <taxon>Mytiloidea</taxon>
        <taxon>Mytilidae</taxon>
        <taxon>Mytilinae</taxon>
        <taxon>Mytilus</taxon>
    </lineage>
</organism>
<reference evidence="2 3" key="1">
    <citation type="submission" date="2020-06" db="EMBL/GenBank/DDBJ databases">
        <authorList>
            <person name="Li R."/>
            <person name="Bekaert M."/>
        </authorList>
    </citation>
    <scope>NUCLEOTIDE SEQUENCE [LARGE SCALE GENOMIC DNA]</scope>
    <source>
        <strain evidence="3">wild</strain>
    </source>
</reference>
<evidence type="ECO:0000313" key="2">
    <source>
        <dbReference type="EMBL" id="CAC5419483.1"/>
    </source>
</evidence>
<dbReference type="EMBL" id="CACVKT020009032">
    <property type="protein sequence ID" value="CAC5419483.1"/>
    <property type="molecule type" value="Genomic_DNA"/>
</dbReference>
<keyword evidence="1" id="KW-0812">Transmembrane</keyword>
<feature type="transmembrane region" description="Helical" evidence="1">
    <location>
        <begin position="87"/>
        <end position="107"/>
    </location>
</feature>
<evidence type="ECO:0000256" key="1">
    <source>
        <dbReference type="SAM" id="Phobius"/>
    </source>
</evidence>
<keyword evidence="1" id="KW-1133">Transmembrane helix</keyword>
<evidence type="ECO:0000313" key="3">
    <source>
        <dbReference type="Proteomes" id="UP000507470"/>
    </source>
</evidence>
<accession>A0A6J8EHQ2</accession>
<dbReference type="Proteomes" id="UP000507470">
    <property type="component" value="Unassembled WGS sequence"/>
</dbReference>
<protein>
    <submittedName>
        <fullName evidence="2">Uncharacterized protein</fullName>
    </submittedName>
</protein>